<dbReference type="InterPro" id="IPR036915">
    <property type="entry name" value="Cyclin-like_sf"/>
</dbReference>
<evidence type="ECO:0000256" key="4">
    <source>
        <dbReference type="ARBA" id="ARBA00023163"/>
    </source>
</evidence>
<feature type="domain" description="Transcription factor TFIIB cyclin-like" evidence="5">
    <location>
        <begin position="1"/>
        <end position="49"/>
    </location>
</feature>
<dbReference type="InterPro" id="IPR023486">
    <property type="entry name" value="TFIIB_CS"/>
</dbReference>
<evidence type="ECO:0000256" key="1">
    <source>
        <dbReference type="ARBA" id="ARBA00010857"/>
    </source>
</evidence>
<comment type="similarity">
    <text evidence="1">Belongs to the TFIIB family.</text>
</comment>
<gene>
    <name evidence="6" type="ORF">LCGC14_1752540</name>
</gene>
<keyword evidence="2" id="KW-0677">Repeat</keyword>
<dbReference type="Pfam" id="PF00382">
    <property type="entry name" value="TFIIB"/>
    <property type="match status" value="1"/>
</dbReference>
<accession>A0A0F9HQS9</accession>
<feature type="non-terminal residue" evidence="6">
    <location>
        <position position="1"/>
    </location>
</feature>
<organism evidence="6">
    <name type="scientific">marine sediment metagenome</name>
    <dbReference type="NCBI Taxonomy" id="412755"/>
    <lineage>
        <taxon>unclassified sequences</taxon>
        <taxon>metagenomes</taxon>
        <taxon>ecological metagenomes</taxon>
    </lineage>
</organism>
<keyword evidence="3" id="KW-0805">Transcription regulation</keyword>
<keyword evidence="4" id="KW-0804">Transcription</keyword>
<comment type="caution">
    <text evidence="6">The sequence shown here is derived from an EMBL/GenBank/DDBJ whole genome shotgun (WGS) entry which is preliminary data.</text>
</comment>
<evidence type="ECO:0000256" key="3">
    <source>
        <dbReference type="ARBA" id="ARBA00023015"/>
    </source>
</evidence>
<proteinExistence type="inferred from homology"/>
<dbReference type="PROSITE" id="PS00782">
    <property type="entry name" value="TFIIB"/>
    <property type="match status" value="1"/>
</dbReference>
<dbReference type="SUPFAM" id="SSF47954">
    <property type="entry name" value="Cyclin-like"/>
    <property type="match status" value="1"/>
</dbReference>
<dbReference type="InterPro" id="IPR013150">
    <property type="entry name" value="TFIIB_cyclin"/>
</dbReference>
<dbReference type="GO" id="GO:0070897">
    <property type="term" value="P:transcription preinitiation complex assembly"/>
    <property type="evidence" value="ECO:0007669"/>
    <property type="project" value="InterPro"/>
</dbReference>
<evidence type="ECO:0000259" key="5">
    <source>
        <dbReference type="Pfam" id="PF00382"/>
    </source>
</evidence>
<name>A0A0F9HQS9_9ZZZZ</name>
<sequence length="52" mass="5611">TGKDPKGLAAACIYIAAKNGDIRKTQSKVADIAKITEVTLRSRAKQIKNKLI</sequence>
<dbReference type="InterPro" id="IPR000812">
    <property type="entry name" value="TFIIB"/>
</dbReference>
<evidence type="ECO:0000313" key="6">
    <source>
        <dbReference type="EMBL" id="KKM05587.1"/>
    </source>
</evidence>
<dbReference type="EMBL" id="LAZR01016183">
    <property type="protein sequence ID" value="KKM05587.1"/>
    <property type="molecule type" value="Genomic_DNA"/>
</dbReference>
<dbReference type="GO" id="GO:0017025">
    <property type="term" value="F:TBP-class protein binding"/>
    <property type="evidence" value="ECO:0007669"/>
    <property type="project" value="InterPro"/>
</dbReference>
<reference evidence="6" key="1">
    <citation type="journal article" date="2015" name="Nature">
        <title>Complex archaea that bridge the gap between prokaryotes and eukaryotes.</title>
        <authorList>
            <person name="Spang A."/>
            <person name="Saw J.H."/>
            <person name="Jorgensen S.L."/>
            <person name="Zaremba-Niedzwiedzka K."/>
            <person name="Martijn J."/>
            <person name="Lind A.E."/>
            <person name="van Eijk R."/>
            <person name="Schleper C."/>
            <person name="Guy L."/>
            <person name="Ettema T.J."/>
        </authorList>
    </citation>
    <scope>NUCLEOTIDE SEQUENCE</scope>
</reference>
<evidence type="ECO:0000256" key="2">
    <source>
        <dbReference type="ARBA" id="ARBA00022737"/>
    </source>
</evidence>
<dbReference type="PRINTS" id="PR00685">
    <property type="entry name" value="TIFACTORIIB"/>
</dbReference>
<protein>
    <recommendedName>
        <fullName evidence="5">Transcription factor TFIIB cyclin-like domain-containing protein</fullName>
    </recommendedName>
</protein>
<dbReference type="AlphaFoldDB" id="A0A0F9HQS9"/>
<dbReference type="Gene3D" id="1.10.472.10">
    <property type="entry name" value="Cyclin-like"/>
    <property type="match status" value="1"/>
</dbReference>